<protein>
    <submittedName>
        <fullName evidence="2">Uncharacterized protein</fullName>
    </submittedName>
</protein>
<proteinExistence type="predicted"/>
<dbReference type="EMBL" id="SPHZ02000012">
    <property type="protein sequence ID" value="KAF0889952.1"/>
    <property type="molecule type" value="Genomic_DNA"/>
</dbReference>
<keyword evidence="3" id="KW-1185">Reference proteome</keyword>
<evidence type="ECO:0000313" key="3">
    <source>
        <dbReference type="Proteomes" id="UP000479710"/>
    </source>
</evidence>
<evidence type="ECO:0000256" key="1">
    <source>
        <dbReference type="SAM" id="MobiDB-lite"/>
    </source>
</evidence>
<reference evidence="2 3" key="1">
    <citation type="submission" date="2019-11" db="EMBL/GenBank/DDBJ databases">
        <title>Whole genome sequence of Oryza granulata.</title>
        <authorList>
            <person name="Li W."/>
        </authorList>
    </citation>
    <scope>NUCLEOTIDE SEQUENCE [LARGE SCALE GENOMIC DNA]</scope>
    <source>
        <strain evidence="3">cv. Menghai</strain>
        <tissue evidence="2">Leaf</tissue>
    </source>
</reference>
<dbReference type="Proteomes" id="UP000479710">
    <property type="component" value="Unassembled WGS sequence"/>
</dbReference>
<gene>
    <name evidence="2" type="ORF">E2562_034347</name>
</gene>
<comment type="caution">
    <text evidence="2">The sequence shown here is derived from an EMBL/GenBank/DDBJ whole genome shotgun (WGS) entry which is preliminary data.</text>
</comment>
<organism evidence="2 3">
    <name type="scientific">Oryza meyeriana var. granulata</name>
    <dbReference type="NCBI Taxonomy" id="110450"/>
    <lineage>
        <taxon>Eukaryota</taxon>
        <taxon>Viridiplantae</taxon>
        <taxon>Streptophyta</taxon>
        <taxon>Embryophyta</taxon>
        <taxon>Tracheophyta</taxon>
        <taxon>Spermatophyta</taxon>
        <taxon>Magnoliopsida</taxon>
        <taxon>Liliopsida</taxon>
        <taxon>Poales</taxon>
        <taxon>Poaceae</taxon>
        <taxon>BOP clade</taxon>
        <taxon>Oryzoideae</taxon>
        <taxon>Oryzeae</taxon>
        <taxon>Oryzinae</taxon>
        <taxon>Oryza</taxon>
        <taxon>Oryza meyeriana</taxon>
    </lineage>
</organism>
<dbReference type="AlphaFoldDB" id="A0A6G1BQ51"/>
<feature type="region of interest" description="Disordered" evidence="1">
    <location>
        <begin position="80"/>
        <end position="101"/>
    </location>
</feature>
<accession>A0A6G1BQ51</accession>
<name>A0A6G1BQ51_9ORYZ</name>
<feature type="compositionally biased region" description="Low complexity" evidence="1">
    <location>
        <begin position="88"/>
        <end position="98"/>
    </location>
</feature>
<evidence type="ECO:0000313" key="2">
    <source>
        <dbReference type="EMBL" id="KAF0889952.1"/>
    </source>
</evidence>
<feature type="region of interest" description="Disordered" evidence="1">
    <location>
        <begin position="26"/>
        <end position="59"/>
    </location>
</feature>
<sequence length="127" mass="14428">MEARREKPRWVSVCLRHALLDPFQLATADSEEDAAGEGRGGQIRGRRDGLARRNYRRTSSRHHQHYRSIWAVWRFGGPKEDDAQLPEATTSASSSSPPWSLVDRAAIDPCLRGARQPSRGRHRFMPP</sequence>